<gene>
    <name evidence="1" type="ORF">NYF23_05885</name>
</gene>
<evidence type="ECO:0000313" key="2">
    <source>
        <dbReference type="Proteomes" id="UP001059934"/>
    </source>
</evidence>
<accession>A0ABY5TS48</accession>
<protein>
    <submittedName>
        <fullName evidence="1">Uncharacterized protein</fullName>
    </submittedName>
</protein>
<sequence>MLIWQKYDAGLDVLDTSAIGAGIHALADRSEQYVLGAICEEYSEAADRSKEHPLSKANHRAVIDDALEDIVSGDLSINSPVTQTTMNSRKIEALGKSLVKM</sequence>
<reference evidence="1" key="1">
    <citation type="submission" date="2022-08" db="EMBL/GenBank/DDBJ databases">
        <title>Catabolic pathway analysis in culturable SAR92 clade bacteria reveals their overlooked roles in DMSP degradation in coastal seas.</title>
        <authorList>
            <person name="He X."/>
            <person name="Zhang X."/>
            <person name="Zhang Y."/>
        </authorList>
    </citation>
    <scope>NUCLEOTIDE SEQUENCE</scope>
    <source>
        <strain evidence="1">H455</strain>
    </source>
</reference>
<name>A0ABY5TS48_9GAMM</name>
<evidence type="ECO:0000313" key="1">
    <source>
        <dbReference type="EMBL" id="UVW36139.1"/>
    </source>
</evidence>
<organism evidence="1 2">
    <name type="scientific">SAR92 clade bacterium H455</name>
    <dbReference type="NCBI Taxonomy" id="2974818"/>
    <lineage>
        <taxon>Bacteria</taxon>
        <taxon>Pseudomonadati</taxon>
        <taxon>Pseudomonadota</taxon>
        <taxon>Gammaproteobacteria</taxon>
        <taxon>Cellvibrionales</taxon>
        <taxon>Porticoccaceae</taxon>
        <taxon>SAR92 clade</taxon>
    </lineage>
</organism>
<dbReference type="EMBL" id="CP103416">
    <property type="protein sequence ID" value="UVW36139.1"/>
    <property type="molecule type" value="Genomic_DNA"/>
</dbReference>
<keyword evidence="2" id="KW-1185">Reference proteome</keyword>
<dbReference type="Proteomes" id="UP001059934">
    <property type="component" value="Chromosome"/>
</dbReference>
<proteinExistence type="predicted"/>